<evidence type="ECO:0000313" key="18">
    <source>
        <dbReference type="Proteomes" id="UP000663992"/>
    </source>
</evidence>
<keyword evidence="6" id="KW-0479">Metal-binding</keyword>
<proteinExistence type="inferred from homology"/>
<feature type="domain" description="Peptidase M16 middle/third" evidence="15">
    <location>
        <begin position="401"/>
        <end position="482"/>
    </location>
</feature>
<gene>
    <name evidence="17" type="ORF">J0A65_10395</name>
</gene>
<evidence type="ECO:0000256" key="11">
    <source>
        <dbReference type="ARBA" id="ARBA00031184"/>
    </source>
</evidence>
<accession>A0ABS3CUJ6</accession>
<name>A0ABS3CUJ6_9ALTE</name>
<dbReference type="Gene3D" id="3.30.830.10">
    <property type="entry name" value="Metalloenzyme, LuxS/M16 peptidase-like"/>
    <property type="match status" value="4"/>
</dbReference>
<organism evidence="17 18">
    <name type="scientific">Bowmanella yangjiangensis</name>
    <dbReference type="NCBI Taxonomy" id="2811230"/>
    <lineage>
        <taxon>Bacteria</taxon>
        <taxon>Pseudomonadati</taxon>
        <taxon>Pseudomonadota</taxon>
        <taxon>Gammaproteobacteria</taxon>
        <taxon>Alteromonadales</taxon>
        <taxon>Alteromonadaceae</taxon>
        <taxon>Bowmanella</taxon>
    </lineage>
</organism>
<dbReference type="InterPro" id="IPR011765">
    <property type="entry name" value="Pept_M16_N"/>
</dbReference>
<evidence type="ECO:0000256" key="1">
    <source>
        <dbReference type="ARBA" id="ARBA00002184"/>
    </source>
</evidence>
<evidence type="ECO:0000313" key="17">
    <source>
        <dbReference type="EMBL" id="MBN7820275.1"/>
    </source>
</evidence>
<evidence type="ECO:0000256" key="12">
    <source>
        <dbReference type="ARBA" id="ARBA00033450"/>
    </source>
</evidence>
<protein>
    <recommendedName>
        <fullName evidence="4">Protease 3</fullName>
        <ecNumber evidence="3">3.4.24.55</ecNumber>
    </recommendedName>
    <alternativeName>
        <fullName evidence="12">Pitrilysin</fullName>
    </alternativeName>
    <alternativeName>
        <fullName evidence="11">Protease III</fullName>
    </alternativeName>
    <alternativeName>
        <fullName evidence="10">Protease pi</fullName>
    </alternativeName>
</protein>
<dbReference type="Pfam" id="PF16187">
    <property type="entry name" value="Peptidase_M16_M"/>
    <property type="match status" value="1"/>
</dbReference>
<dbReference type="PANTHER" id="PTHR43690">
    <property type="entry name" value="NARDILYSIN"/>
    <property type="match status" value="1"/>
</dbReference>
<dbReference type="SUPFAM" id="SSF63411">
    <property type="entry name" value="LuxS/MPP-like metallohydrolase"/>
    <property type="match status" value="4"/>
</dbReference>
<feature type="domain" description="Peptidase M16 N-terminal" evidence="13">
    <location>
        <begin position="50"/>
        <end position="170"/>
    </location>
</feature>
<evidence type="ECO:0000259" key="16">
    <source>
        <dbReference type="Pfam" id="PF22456"/>
    </source>
</evidence>
<dbReference type="EC" id="3.4.24.55" evidence="3"/>
<evidence type="ECO:0000256" key="4">
    <source>
        <dbReference type="ARBA" id="ARBA00017565"/>
    </source>
</evidence>
<dbReference type="PANTHER" id="PTHR43690:SF18">
    <property type="entry name" value="INSULIN-DEGRADING ENZYME-RELATED"/>
    <property type="match status" value="1"/>
</dbReference>
<evidence type="ECO:0000256" key="9">
    <source>
        <dbReference type="ARBA" id="ARBA00023049"/>
    </source>
</evidence>
<evidence type="ECO:0000259" key="15">
    <source>
        <dbReference type="Pfam" id="PF16187"/>
    </source>
</evidence>
<sequence>MPKWLVSLTLLIPLSACQLSPQGARNTDIVKGQQDPASYQYLQLDNGLKVLLLSDTALAKAYASLTVKAGYYQDPEQMPGLAHLYEHMLSKGSQKYPDAAEYKQFLADQGGRSNASTSAQATNYYFETAGDGFEPALDRFAWQFIGPLLPAELVYKERHAVNAEFSMKFQDAFRRKREVMRTLFNPEHGYRKFSTGNLDTLQDSENLTLHKAMTDFGQDYYCSSRMSLVLAGPQSLAALEQQAKDKFSAIADNCRKALVSQPAPLLADEPRQVDIKTLRKRQRLTLSFPMPSSQAGRDAMVDEYTEWLLESFNPNGLKNYLREQGWVQSLSASISYLDDKHELLSIEFVLTNSGKDQQSAIIAATHAYFQMLREQALNPSVFKLFARLSATRFDNSPEHVGADEVRQLSRRLLEYPASQVLSQGYLSSGFNPSALAAYWAAIKPENMLVVREGRKLSTQSREPIYQTEYQRALIPDWTLAELDFVPPSVSPYFAETESRTVAKALQHQSLVGLDVWGLPPRRSADSYTAITLYIDSHSNGADFDALNALWEKRLEQQLEPILEQASAADIQAGISATSTGMRLQIKGQSGNWSALFSDLLGGLEKQTLSDEAKKQTLVRRINALEGFERERLTVQSSRLLDHQLGLASLPSEDLLTLRDLQESDYNQFVEHYLDNARMTLVVYGPVPSATVDALSQHVLALQRSIQEQANASTMWDGKWPTPLQTRMIEGSDSAVRLVLQPKAQTLDDIALVELLGSMLKAPFFHQLRTQEQLGYTVRAGAEQRRGIHYLGYFVQSPVASATQLHGRIARFNQDFVPSLQALTQMEFDALKANLLDALRQGRLNSADMEAELRTHIRYGRTLDWQEQLELAIQNLSLETFQREAASLLALPLNGLLLDAAKAEASSAQDA</sequence>
<evidence type="ECO:0000256" key="10">
    <source>
        <dbReference type="ARBA" id="ARBA00029597"/>
    </source>
</evidence>
<keyword evidence="9" id="KW-0482">Metalloprotease</keyword>
<evidence type="ECO:0000256" key="7">
    <source>
        <dbReference type="ARBA" id="ARBA00022801"/>
    </source>
</evidence>
<feature type="domain" description="Peptidase M16 C-terminal" evidence="14">
    <location>
        <begin position="212"/>
        <end position="377"/>
    </location>
</feature>
<keyword evidence="5" id="KW-0645">Protease</keyword>
<dbReference type="InterPro" id="IPR032632">
    <property type="entry name" value="Peptidase_M16_M"/>
</dbReference>
<dbReference type="EMBL" id="JAFKCS010000008">
    <property type="protein sequence ID" value="MBN7820275.1"/>
    <property type="molecule type" value="Genomic_DNA"/>
</dbReference>
<evidence type="ECO:0000259" key="14">
    <source>
        <dbReference type="Pfam" id="PF05193"/>
    </source>
</evidence>
<evidence type="ECO:0000256" key="5">
    <source>
        <dbReference type="ARBA" id="ARBA00022670"/>
    </source>
</evidence>
<evidence type="ECO:0000256" key="8">
    <source>
        <dbReference type="ARBA" id="ARBA00022833"/>
    </source>
</evidence>
<dbReference type="Pfam" id="PF00675">
    <property type="entry name" value="Peptidase_M16"/>
    <property type="match status" value="1"/>
</dbReference>
<dbReference type="RefSeq" id="WP_206594110.1">
    <property type="nucleotide sequence ID" value="NZ_JAFKCS010000008.1"/>
</dbReference>
<evidence type="ECO:0000259" key="13">
    <source>
        <dbReference type="Pfam" id="PF00675"/>
    </source>
</evidence>
<dbReference type="Proteomes" id="UP000663992">
    <property type="component" value="Unassembled WGS sequence"/>
</dbReference>
<comment type="caution">
    <text evidence="17">The sequence shown here is derived from an EMBL/GenBank/DDBJ whole genome shotgun (WGS) entry which is preliminary data.</text>
</comment>
<dbReference type="InterPro" id="IPR011249">
    <property type="entry name" value="Metalloenz_LuxS/M16"/>
</dbReference>
<comment type="similarity">
    <text evidence="2">Belongs to the peptidase M16 family.</text>
</comment>
<evidence type="ECO:0000256" key="6">
    <source>
        <dbReference type="ARBA" id="ARBA00022723"/>
    </source>
</evidence>
<feature type="domain" description="Coenzyme PQQ synthesis protein F-like C-terminal lobe" evidence="16">
    <location>
        <begin position="754"/>
        <end position="844"/>
    </location>
</feature>
<dbReference type="Pfam" id="PF05193">
    <property type="entry name" value="Peptidase_M16_C"/>
    <property type="match status" value="1"/>
</dbReference>
<dbReference type="InterPro" id="IPR054734">
    <property type="entry name" value="PqqF-like_C_4"/>
</dbReference>
<evidence type="ECO:0000256" key="3">
    <source>
        <dbReference type="ARBA" id="ARBA00012449"/>
    </source>
</evidence>
<evidence type="ECO:0000256" key="2">
    <source>
        <dbReference type="ARBA" id="ARBA00007261"/>
    </source>
</evidence>
<dbReference type="InterPro" id="IPR050626">
    <property type="entry name" value="Peptidase_M16"/>
</dbReference>
<dbReference type="InterPro" id="IPR007863">
    <property type="entry name" value="Peptidase_M16_C"/>
</dbReference>
<dbReference type="Pfam" id="PF22456">
    <property type="entry name" value="PqqF-like_C_4"/>
    <property type="match status" value="1"/>
</dbReference>
<keyword evidence="8" id="KW-0862">Zinc</keyword>
<keyword evidence="18" id="KW-1185">Reference proteome</keyword>
<keyword evidence="7" id="KW-0378">Hydrolase</keyword>
<comment type="function">
    <text evidence="1">Endopeptidase that degrades small peptides of less than 7 kDa, such as glucagon and insulin.</text>
</comment>
<reference evidence="17 18" key="1">
    <citation type="submission" date="2021-03" db="EMBL/GenBank/DDBJ databases">
        <title>novel species isolated from a fishpond in China.</title>
        <authorList>
            <person name="Lu H."/>
            <person name="Cai Z."/>
        </authorList>
    </citation>
    <scope>NUCLEOTIDE SEQUENCE [LARGE SCALE GENOMIC DNA]</scope>
    <source>
        <strain evidence="17 18">Y57</strain>
    </source>
</reference>